<dbReference type="Pfam" id="PF13673">
    <property type="entry name" value="Acetyltransf_10"/>
    <property type="match status" value="1"/>
</dbReference>
<dbReference type="PANTHER" id="PTHR13355:SF11">
    <property type="entry name" value="GLUCOSAMINE 6-PHOSPHATE N-ACETYLTRANSFERASE"/>
    <property type="match status" value="1"/>
</dbReference>
<sequence length="154" mass="17418">MSKYRVVVGDWASLKPDASYIREQVFILEQEIDPTDEWDEQDPISVHFVVYAQGNSEGQSQHQDSNQGQAIATARLLKDDHVGRVAVLKSHRGQGIGKVVMREIIQYAKTEQRSQLVLSAQVHAIEFYRGLGFEVQGETYLDCNIPHVDMTMSL</sequence>
<reference evidence="2 3" key="1">
    <citation type="submission" date="2019-03" db="EMBL/GenBank/DDBJ databases">
        <title>Genomic analyses of the natural microbiome of Caenorhabditis elegans.</title>
        <authorList>
            <person name="Samuel B."/>
        </authorList>
    </citation>
    <scope>NUCLEOTIDE SEQUENCE [LARGE SCALE GENOMIC DNA]</scope>
    <source>
        <strain evidence="2 3">JUb89</strain>
    </source>
</reference>
<comment type="caution">
    <text evidence="2">The sequence shown here is derived from an EMBL/GenBank/DDBJ whole genome shotgun (WGS) entry which is preliminary data.</text>
</comment>
<name>A0A4R1XJX2_ACICA</name>
<accession>A0A4R1XJX2</accession>
<dbReference type="PANTHER" id="PTHR13355">
    <property type="entry name" value="GLUCOSAMINE 6-PHOSPHATE N-ACETYLTRANSFERASE"/>
    <property type="match status" value="1"/>
</dbReference>
<dbReference type="EMBL" id="SLVJ01000021">
    <property type="protein sequence ID" value="TCM63311.1"/>
    <property type="molecule type" value="Genomic_DNA"/>
</dbReference>
<dbReference type="InterPro" id="IPR039143">
    <property type="entry name" value="GNPNAT1-like"/>
</dbReference>
<dbReference type="Proteomes" id="UP000294963">
    <property type="component" value="Unassembled WGS sequence"/>
</dbReference>
<evidence type="ECO:0000313" key="3">
    <source>
        <dbReference type="Proteomes" id="UP000294963"/>
    </source>
</evidence>
<keyword evidence="3" id="KW-1185">Reference proteome</keyword>
<dbReference type="GO" id="GO:0004343">
    <property type="term" value="F:glucosamine 6-phosphate N-acetyltransferase activity"/>
    <property type="evidence" value="ECO:0007669"/>
    <property type="project" value="TreeGrafter"/>
</dbReference>
<evidence type="ECO:0000313" key="2">
    <source>
        <dbReference type="EMBL" id="TCM63311.1"/>
    </source>
</evidence>
<dbReference type="OrthoDB" id="9796171at2"/>
<protein>
    <recommendedName>
        <fullName evidence="1">N-acetyltransferase domain-containing protein</fullName>
    </recommendedName>
</protein>
<organism evidence="2 3">
    <name type="scientific">Acinetobacter calcoaceticus</name>
    <dbReference type="NCBI Taxonomy" id="471"/>
    <lineage>
        <taxon>Bacteria</taxon>
        <taxon>Pseudomonadati</taxon>
        <taxon>Pseudomonadota</taxon>
        <taxon>Gammaproteobacteria</taxon>
        <taxon>Moraxellales</taxon>
        <taxon>Moraxellaceae</taxon>
        <taxon>Acinetobacter</taxon>
        <taxon>Acinetobacter calcoaceticus/baumannii complex</taxon>
    </lineage>
</organism>
<evidence type="ECO:0000259" key="1">
    <source>
        <dbReference type="PROSITE" id="PS51186"/>
    </source>
</evidence>
<dbReference type="AlphaFoldDB" id="A0A4R1XJX2"/>
<dbReference type="InterPro" id="IPR016181">
    <property type="entry name" value="Acyl_CoA_acyltransferase"/>
</dbReference>
<gene>
    <name evidence="2" type="ORF">EC844_12136</name>
</gene>
<dbReference type="Gene3D" id="3.40.630.30">
    <property type="match status" value="1"/>
</dbReference>
<feature type="domain" description="N-acetyltransferase" evidence="1">
    <location>
        <begin position="6"/>
        <end position="154"/>
    </location>
</feature>
<dbReference type="PROSITE" id="PS51186">
    <property type="entry name" value="GNAT"/>
    <property type="match status" value="1"/>
</dbReference>
<proteinExistence type="predicted"/>
<dbReference type="CDD" id="cd04301">
    <property type="entry name" value="NAT_SF"/>
    <property type="match status" value="1"/>
</dbReference>
<dbReference type="SUPFAM" id="SSF55729">
    <property type="entry name" value="Acyl-CoA N-acyltransferases (Nat)"/>
    <property type="match status" value="1"/>
</dbReference>
<dbReference type="InterPro" id="IPR000182">
    <property type="entry name" value="GNAT_dom"/>
</dbReference>